<protein>
    <recommendedName>
        <fullName evidence="1">Putative Flp pilus-assembly TadG-like N-terminal domain-containing protein</fullName>
    </recommendedName>
</protein>
<proteinExistence type="predicted"/>
<name>I0I8M1_CALAS</name>
<evidence type="ECO:0000259" key="1">
    <source>
        <dbReference type="Pfam" id="PF13400"/>
    </source>
</evidence>
<feature type="domain" description="Putative Flp pilus-assembly TadG-like N-terminal" evidence="1">
    <location>
        <begin position="1"/>
        <end position="38"/>
    </location>
</feature>
<dbReference type="Pfam" id="PF13400">
    <property type="entry name" value="Tad"/>
    <property type="match status" value="1"/>
</dbReference>
<reference evidence="2 3" key="1">
    <citation type="submission" date="2012-02" db="EMBL/GenBank/DDBJ databases">
        <title>Complete genome sequence of Caldilinea aerophila DSM 14535 (= NBRC 102666).</title>
        <authorList>
            <person name="Oguchi A."/>
            <person name="Hosoyama A."/>
            <person name="Sekine M."/>
            <person name="Fukai R."/>
            <person name="Kato Y."/>
            <person name="Nakamura S."/>
            <person name="Hanada S."/>
            <person name="Yamazaki S."/>
            <person name="Fujita N."/>
        </authorList>
    </citation>
    <scope>NUCLEOTIDE SEQUENCE [LARGE SCALE GENOMIC DNA]</scope>
    <source>
        <strain evidence="3">DSM 14535 / JCM 11387 / NBRC 104270 / STL-6-O1</strain>
    </source>
</reference>
<evidence type="ECO:0000313" key="2">
    <source>
        <dbReference type="EMBL" id="BAM01609.1"/>
    </source>
</evidence>
<organism evidence="2 3">
    <name type="scientific">Caldilinea aerophila (strain DSM 14535 / JCM 11387 / NBRC 104270 / STL-6-O1)</name>
    <dbReference type="NCBI Taxonomy" id="926550"/>
    <lineage>
        <taxon>Bacteria</taxon>
        <taxon>Bacillati</taxon>
        <taxon>Chloroflexota</taxon>
        <taxon>Caldilineae</taxon>
        <taxon>Caldilineales</taxon>
        <taxon>Caldilineaceae</taxon>
        <taxon>Caldilinea</taxon>
    </lineage>
</organism>
<sequence>MFIVLLAFAGITIEAGNVYSVRRQLQNAADAGALAGARELCMGRGVQSAIDKARDFMRRNGLSNADLGLSSVSVQGNRVTVTARTHAAVLIGRVLGWGGEDGTVEVGATARSACGAADSACGLWPVAIDAVLFRDVPCGQSIVIWDADNDGIEATCTINGQPRPVCDCYICDLDGDGADDFTVATTVARGWMDFPDPPPDEKIYVDPCKANGCGAAELACRLRNSFGGRVKLPACIPGLRGIKAGVKDDVNARAGQSVAVPLFTAINCASGSNCTGHEAQSYYVTDFGCIKVTGWIHTFRLNPKPGMPRTVRAITSKAVLATKDCSNNCVTFCGSTNGEPAQDGQLRAASLIP</sequence>
<keyword evidence="3" id="KW-1185">Reference proteome</keyword>
<gene>
    <name evidence="2" type="ordered locus">CLDAP_35690</name>
</gene>
<dbReference type="STRING" id="926550.CLDAP_35690"/>
<accession>I0I8M1</accession>
<evidence type="ECO:0000313" key="3">
    <source>
        <dbReference type="Proteomes" id="UP000007880"/>
    </source>
</evidence>
<dbReference type="Proteomes" id="UP000007880">
    <property type="component" value="Chromosome"/>
</dbReference>
<dbReference type="InterPro" id="IPR028087">
    <property type="entry name" value="Tad_N"/>
</dbReference>
<dbReference type="HOGENOM" id="CLU_784544_0_0_0"/>
<dbReference type="AlphaFoldDB" id="I0I8M1"/>
<dbReference type="KEGG" id="cap:CLDAP_35690"/>
<dbReference type="EMBL" id="AP012337">
    <property type="protein sequence ID" value="BAM01609.1"/>
    <property type="molecule type" value="Genomic_DNA"/>
</dbReference>